<dbReference type="AlphaFoldDB" id="A0A7S4V922"/>
<dbReference type="CDD" id="cd19757">
    <property type="entry name" value="Bbox1"/>
    <property type="match status" value="1"/>
</dbReference>
<sequence>MAQAEKSTRGPPLRPCPSTLAHRPQRRSEPSMVRALPPSAVPHVNQDDAAATAQGFHQQNNGIQLKHKVIDFGMMLKAESPEEERMYSFKHQRADLKVSKGVIPVGFLSVIEIDEGQPLYLETKDGGFTELNKPVGPMYQVSWKGSREGNREVVNKTPENDGWFDNLDDCWREALAHFERKILLSPGDLEKLDADPFVLFGIDDPITQQALVKLSTFPALKCEGATPMFDEWAAYLRIDPMDSSMKWLVQAFSETDLPKPWTCYKGVGSIVCYIRSDSGQVTWKHPFYDYFRQLRDFCDQATPEEVMKVRVNRLLWSYEATRVETQHDQEPLLSPEYIAKLCDAFGYDVKVHGCLVRNLKAQMKVFAGTYRAKQDVELDDVTKCAELLKRDLEKYDEMKEQWQLKATEVMQFELMQLANGEMECVNCGTVALSFCLECKDYLCLNCYDLLHSKGARIQHSPFRLVPCLYCQVLPAKLHCTFTDKSLCHKCYAMKHIKLLPPNGKENQPRRIDYAQQYAIYSQKARERAEAALGRTGDLALVPLEEDAYESVLSTDWHPFYDSRGVKYYFNFTTSERMRQSPRRVPTVNDPEAEEEFAQLEDENGNPIADVQPNRMNTMRTFSPSSTQKSGRSPNTLGRRNSMAITGFSSRAPPSAADPVSTQPDLRALRPPHRKHMPNEVEAM</sequence>
<feature type="region of interest" description="Disordered" evidence="1">
    <location>
        <begin position="618"/>
        <end position="683"/>
    </location>
</feature>
<organism evidence="3">
    <name type="scientific">Alexandrium monilatum</name>
    <dbReference type="NCBI Taxonomy" id="311494"/>
    <lineage>
        <taxon>Eukaryota</taxon>
        <taxon>Sar</taxon>
        <taxon>Alveolata</taxon>
        <taxon>Dinophyceae</taxon>
        <taxon>Gonyaulacales</taxon>
        <taxon>Pyrocystaceae</taxon>
        <taxon>Alexandrium</taxon>
    </lineage>
</organism>
<name>A0A7S4V922_9DINO</name>
<dbReference type="InterPro" id="IPR001202">
    <property type="entry name" value="WW_dom"/>
</dbReference>
<feature type="domain" description="WW" evidence="2">
    <location>
        <begin position="550"/>
        <end position="583"/>
    </location>
</feature>
<evidence type="ECO:0000313" key="3">
    <source>
        <dbReference type="EMBL" id="CAE4614939.1"/>
    </source>
</evidence>
<evidence type="ECO:0000259" key="2">
    <source>
        <dbReference type="PROSITE" id="PS50020"/>
    </source>
</evidence>
<protein>
    <recommendedName>
        <fullName evidence="2">WW domain-containing protein</fullName>
    </recommendedName>
</protein>
<reference evidence="3" key="1">
    <citation type="submission" date="2021-01" db="EMBL/GenBank/DDBJ databases">
        <authorList>
            <person name="Corre E."/>
            <person name="Pelletier E."/>
            <person name="Niang G."/>
            <person name="Scheremetjew M."/>
            <person name="Finn R."/>
            <person name="Kale V."/>
            <person name="Holt S."/>
            <person name="Cochrane G."/>
            <person name="Meng A."/>
            <person name="Brown T."/>
            <person name="Cohen L."/>
        </authorList>
    </citation>
    <scope>NUCLEOTIDE SEQUENCE</scope>
    <source>
        <strain evidence="3">CCMP3105</strain>
    </source>
</reference>
<dbReference type="EMBL" id="HBNR01050959">
    <property type="protein sequence ID" value="CAE4614939.1"/>
    <property type="molecule type" value="Transcribed_RNA"/>
</dbReference>
<feature type="region of interest" description="Disordered" evidence="1">
    <location>
        <begin position="1"/>
        <end position="43"/>
    </location>
</feature>
<accession>A0A7S4V922</accession>
<evidence type="ECO:0000256" key="1">
    <source>
        <dbReference type="SAM" id="MobiDB-lite"/>
    </source>
</evidence>
<dbReference type="PROSITE" id="PS50020">
    <property type="entry name" value="WW_DOMAIN_2"/>
    <property type="match status" value="1"/>
</dbReference>
<feature type="compositionally biased region" description="Polar residues" evidence="1">
    <location>
        <begin position="618"/>
        <end position="648"/>
    </location>
</feature>
<gene>
    <name evidence="3" type="ORF">AMON00008_LOCUS35669</name>
</gene>
<proteinExistence type="predicted"/>